<sequence length="388" mass="42738">MTEPGNEDPRVVAVMRLSGVRFESEGMPADALVEVAAFEDILRSLVRLYWLDRHPHRQRVPAGYDREITLRLTKIGEGSAVPVLEYDPALHTDDLFGLDEIAQDYSRAVKVLEEFIQYGNTGQDPIPNDIRRLPSPKVKKFGQTMRKGEAIQVAVASPDDWEKIPAYTPQARSNALVSLVGNVTRPVTIEGKVTDFNVSTGNLVVQDRERKRTIYIPYLDSGLTVNIVAVANQLFECEAKGIGEFSADGRLTKLVSVETLNVIDVTEDARVVRSSLDALAELEEGWVDGEFGEPITESVIERGHEVIEAMIALSNITRVVAPTEEGGVRFFWPEAENQLSIEVEPSGALYVHTTDLAAGTFTDDKISADVDDLVEALGSWLSEGVTDE</sequence>
<organism evidence="1 2">
    <name type="scientific">Rhodococcus rhodochrous</name>
    <dbReference type="NCBI Taxonomy" id="1829"/>
    <lineage>
        <taxon>Bacteria</taxon>
        <taxon>Bacillati</taxon>
        <taxon>Actinomycetota</taxon>
        <taxon>Actinomycetes</taxon>
        <taxon>Mycobacteriales</taxon>
        <taxon>Nocardiaceae</taxon>
        <taxon>Rhodococcus</taxon>
    </lineage>
</organism>
<evidence type="ECO:0000313" key="1">
    <source>
        <dbReference type="EMBL" id="MCD2115005.1"/>
    </source>
</evidence>
<proteinExistence type="predicted"/>
<comment type="caution">
    <text evidence="1">The sequence shown here is derived from an EMBL/GenBank/DDBJ whole genome shotgun (WGS) entry which is preliminary data.</text>
</comment>
<dbReference type="EMBL" id="JAJNCO010000040">
    <property type="protein sequence ID" value="MCD2115005.1"/>
    <property type="molecule type" value="Genomic_DNA"/>
</dbReference>
<accession>A0AAW4XQM7</accession>
<name>A0AAW4XQM7_RHORH</name>
<protein>
    <recommendedName>
        <fullName evidence="3">ESX secretion-associated protein EspG</fullName>
    </recommendedName>
</protein>
<reference evidence="1" key="1">
    <citation type="submission" date="2021-11" db="EMBL/GenBank/DDBJ databases">
        <title>Development of a sustainable strategy for remediation of hydrocarbon-contaminated territories based on the waste exchange concept.</title>
        <authorList>
            <person name="Elkin A."/>
        </authorList>
    </citation>
    <scope>NUCLEOTIDE SEQUENCE</scope>
    <source>
        <strain evidence="1">IEGM 757</strain>
    </source>
</reference>
<dbReference type="AlphaFoldDB" id="A0AAW4XQM7"/>
<dbReference type="RefSeq" id="WP_230792918.1">
    <property type="nucleotide sequence ID" value="NZ_JAJNCO010000040.1"/>
</dbReference>
<evidence type="ECO:0008006" key="3">
    <source>
        <dbReference type="Google" id="ProtNLM"/>
    </source>
</evidence>
<gene>
    <name evidence="1" type="ORF">LQ384_28425</name>
</gene>
<evidence type="ECO:0000313" key="2">
    <source>
        <dbReference type="Proteomes" id="UP001198630"/>
    </source>
</evidence>
<dbReference type="Proteomes" id="UP001198630">
    <property type="component" value="Unassembled WGS sequence"/>
</dbReference>